<dbReference type="InterPro" id="IPR029058">
    <property type="entry name" value="AB_hydrolase_fold"/>
</dbReference>
<dbReference type="AlphaFoldDB" id="A0A327QQ24"/>
<evidence type="ECO:0000259" key="2">
    <source>
        <dbReference type="PROSITE" id="PS50835"/>
    </source>
</evidence>
<dbReference type="SUPFAM" id="SSF53474">
    <property type="entry name" value="alpha/beta-Hydrolases"/>
    <property type="match status" value="1"/>
</dbReference>
<dbReference type="SUPFAM" id="SSF82171">
    <property type="entry name" value="DPP6 N-terminal domain-like"/>
    <property type="match status" value="1"/>
</dbReference>
<dbReference type="GO" id="GO:0008239">
    <property type="term" value="F:dipeptidyl-peptidase activity"/>
    <property type="evidence" value="ECO:0007669"/>
    <property type="project" value="TreeGrafter"/>
</dbReference>
<dbReference type="Pfam" id="PF00930">
    <property type="entry name" value="DPPIV_N"/>
    <property type="match status" value="1"/>
</dbReference>
<feature type="domain" description="Ig-like" evidence="2">
    <location>
        <begin position="242"/>
        <end position="313"/>
    </location>
</feature>
<dbReference type="GO" id="GO:0006508">
    <property type="term" value="P:proteolysis"/>
    <property type="evidence" value="ECO:0007669"/>
    <property type="project" value="InterPro"/>
</dbReference>
<dbReference type="PANTHER" id="PTHR11731:SF193">
    <property type="entry name" value="DIPEPTIDYL PEPTIDASE 9"/>
    <property type="match status" value="1"/>
</dbReference>
<dbReference type="RefSeq" id="WP_111597278.1">
    <property type="nucleotide sequence ID" value="NZ_QLLL01000003.1"/>
</dbReference>
<dbReference type="GO" id="GO:0008236">
    <property type="term" value="F:serine-type peptidase activity"/>
    <property type="evidence" value="ECO:0007669"/>
    <property type="project" value="InterPro"/>
</dbReference>
<dbReference type="Pfam" id="PF00326">
    <property type="entry name" value="Peptidase_S9"/>
    <property type="match status" value="1"/>
</dbReference>
<protein>
    <submittedName>
        <fullName evidence="3">Dipeptidyl-peptidase-4</fullName>
    </submittedName>
</protein>
<evidence type="ECO:0000313" key="4">
    <source>
        <dbReference type="Proteomes" id="UP000249547"/>
    </source>
</evidence>
<name>A0A327QQ24_9BACT</name>
<dbReference type="InterPro" id="IPR002469">
    <property type="entry name" value="Peptidase_S9B_N"/>
</dbReference>
<gene>
    <name evidence="3" type="ORF">LX64_01806</name>
</gene>
<dbReference type="InterPro" id="IPR007110">
    <property type="entry name" value="Ig-like_dom"/>
</dbReference>
<accession>A0A327QQ24</accession>
<proteinExistence type="predicted"/>
<dbReference type="InterPro" id="IPR050278">
    <property type="entry name" value="Serine_Prot_S9B/DPPIV"/>
</dbReference>
<dbReference type="Gene3D" id="2.140.10.30">
    <property type="entry name" value="Dipeptidylpeptidase IV, N-terminal domain"/>
    <property type="match status" value="1"/>
</dbReference>
<keyword evidence="1" id="KW-0732">Signal</keyword>
<dbReference type="InterPro" id="IPR001375">
    <property type="entry name" value="Peptidase_S9_cat"/>
</dbReference>
<dbReference type="PROSITE" id="PS50835">
    <property type="entry name" value="IG_LIKE"/>
    <property type="match status" value="1"/>
</dbReference>
<evidence type="ECO:0000313" key="3">
    <source>
        <dbReference type="EMBL" id="RAJ06679.1"/>
    </source>
</evidence>
<dbReference type="Gene3D" id="3.40.50.1820">
    <property type="entry name" value="alpha/beta hydrolase"/>
    <property type="match status" value="1"/>
</dbReference>
<keyword evidence="4" id="KW-1185">Reference proteome</keyword>
<evidence type="ECO:0000256" key="1">
    <source>
        <dbReference type="SAM" id="SignalP"/>
    </source>
</evidence>
<dbReference type="PANTHER" id="PTHR11731">
    <property type="entry name" value="PROTEASE FAMILY S9B,C DIPEPTIDYL-PEPTIDASE IV-RELATED"/>
    <property type="match status" value="1"/>
</dbReference>
<sequence>MLPLRVSASKFKLVCISLIVSCTAAFAQGGGQLKWAPNGDAYLKNESSTIVSYTAKDNQRTVLVPSEKLTPQGSNRPLPIRDFSTNADQSKWLLYTNTKKVWRYDTRGDYWVYDSKSGALKQLGASLPASSLMFAKLSPDGTKAAYVSQSNVYVEDLATNAITPLTKDGTRRFINGTFDWVYEEEFGCRDGFRWSPDSKSIAFWQIDATKTRDFLMINNTDSIYSFTIPVEYPKAGENPSACRIGIVNIASTQINWLQVPGDQQQNYIPRMEWIPGTNNIILQQLNRKQNNSKLYVCDATNGNANQIYEESDSAWIDVKSRWDNDQIAGWDFIEKGNAFVWVSEKDGWRHVYRVGIDGKKEKLLTPGNYDVINVLNIDEANKSLYVLASPDNATQQYLYRVNMTNGKAERISPADQAGTHNYQISPNGKYARHTFSNHYFVPTAEIISLPNHLSLNNKNISADLKKAAEKGTGAEFFQVTTEDGVTLDGWMNKPANFDESKQYPVVFYVYGEPASCTVTDVYGSTMNFLYGGDMAKDGYITISLDNRGTPAPKGRAWRKSIYRNQGIINARDQAMATKKIMEWKFVDKDRIAVWGWSGGGSMTLNLLFQYPEIYKTGISIAAVGNLLTYDNIYQERYMGLPQETKADYVKGSPITYAKNLKGNLLYIHGTGDDNVHYANAEMLVNELIKYGKIFQFMPYPNRTHSISEGQGTSQHLSKLYTTYLREHVPGGPKK</sequence>
<organism evidence="3 4">
    <name type="scientific">Chitinophaga skermanii</name>
    <dbReference type="NCBI Taxonomy" id="331697"/>
    <lineage>
        <taxon>Bacteria</taxon>
        <taxon>Pseudomonadati</taxon>
        <taxon>Bacteroidota</taxon>
        <taxon>Chitinophagia</taxon>
        <taxon>Chitinophagales</taxon>
        <taxon>Chitinophagaceae</taxon>
        <taxon>Chitinophaga</taxon>
    </lineage>
</organism>
<feature type="signal peptide" evidence="1">
    <location>
        <begin position="1"/>
        <end position="27"/>
    </location>
</feature>
<dbReference type="Proteomes" id="UP000249547">
    <property type="component" value="Unassembled WGS sequence"/>
</dbReference>
<comment type="caution">
    <text evidence="3">The sequence shown here is derived from an EMBL/GenBank/DDBJ whole genome shotgun (WGS) entry which is preliminary data.</text>
</comment>
<dbReference type="EMBL" id="QLLL01000003">
    <property type="protein sequence ID" value="RAJ06679.1"/>
    <property type="molecule type" value="Genomic_DNA"/>
</dbReference>
<feature type="chain" id="PRO_5016466760" evidence="1">
    <location>
        <begin position="28"/>
        <end position="734"/>
    </location>
</feature>
<dbReference type="OrthoDB" id="9812921at2"/>
<reference evidence="3 4" key="1">
    <citation type="submission" date="2018-06" db="EMBL/GenBank/DDBJ databases">
        <title>Genomic Encyclopedia of Archaeal and Bacterial Type Strains, Phase II (KMG-II): from individual species to whole genera.</title>
        <authorList>
            <person name="Goeker M."/>
        </authorList>
    </citation>
    <scope>NUCLEOTIDE SEQUENCE [LARGE SCALE GENOMIC DNA]</scope>
    <source>
        <strain evidence="3 4">DSM 23857</strain>
    </source>
</reference>